<sequence>MSAQSERWFGLRKTAKPLVQAGVVLGIGLGGFFDGIVLHQLLQTHHMLSARTDTTDLGQLQLNVLADGLFHVGTLLFTIAGIVLLVRAWRRSDVPPSYRTLVGSVFVGWGSFNLVEGVVNHHLLELHRVWPDGPGGALVWDVGFLLSGVVFLVGGYVVVRTDEAVAPSSHGGNETTDSEHVDTTDSRSE</sequence>
<dbReference type="InterPro" id="IPR018719">
    <property type="entry name" value="DUF2243_membrane"/>
</dbReference>
<dbReference type="Proteomes" id="UP000766904">
    <property type="component" value="Unassembled WGS sequence"/>
</dbReference>
<gene>
    <name evidence="3" type="ORF">CV102_17465</name>
</gene>
<dbReference type="AlphaFoldDB" id="A0A8J8TRB8"/>
<evidence type="ECO:0000313" key="4">
    <source>
        <dbReference type="Proteomes" id="UP000766904"/>
    </source>
</evidence>
<keyword evidence="2" id="KW-0812">Transmembrane</keyword>
<proteinExistence type="predicted"/>
<dbReference type="OrthoDB" id="241278at2157"/>
<organism evidence="3 4">
    <name type="scientific">Natronococcus pandeyae</name>
    <dbReference type="NCBI Taxonomy" id="2055836"/>
    <lineage>
        <taxon>Archaea</taxon>
        <taxon>Methanobacteriati</taxon>
        <taxon>Methanobacteriota</taxon>
        <taxon>Stenosarchaea group</taxon>
        <taxon>Halobacteria</taxon>
        <taxon>Halobacteriales</taxon>
        <taxon>Natrialbaceae</taxon>
        <taxon>Natronococcus</taxon>
    </lineage>
</organism>
<dbReference type="RefSeq" id="WP_148859264.1">
    <property type="nucleotide sequence ID" value="NZ_PHNJ01000010.1"/>
</dbReference>
<name>A0A8J8TRB8_9EURY</name>
<comment type="caution">
    <text evidence="3">The sequence shown here is derived from an EMBL/GenBank/DDBJ whole genome shotgun (WGS) entry which is preliminary data.</text>
</comment>
<keyword evidence="2" id="KW-1133">Transmembrane helix</keyword>
<keyword evidence="4" id="KW-1185">Reference proteome</keyword>
<protein>
    <submittedName>
        <fullName evidence="3">DUF2243 domain-containing protein</fullName>
    </submittedName>
</protein>
<dbReference type="Pfam" id="PF10002">
    <property type="entry name" value="DUF2243"/>
    <property type="match status" value="1"/>
</dbReference>
<accession>A0A8J8TRB8</accession>
<feature type="transmembrane region" description="Helical" evidence="2">
    <location>
        <begin position="98"/>
        <end position="118"/>
    </location>
</feature>
<evidence type="ECO:0000313" key="3">
    <source>
        <dbReference type="EMBL" id="TYL37402.1"/>
    </source>
</evidence>
<reference evidence="3" key="1">
    <citation type="submission" date="2017-11" db="EMBL/GenBank/DDBJ databases">
        <authorList>
            <person name="Kajale S.C."/>
            <person name="Sharma A."/>
        </authorList>
    </citation>
    <scope>NUCLEOTIDE SEQUENCE</scope>
    <source>
        <strain evidence="3">LS1_42</strain>
    </source>
</reference>
<feature type="transmembrane region" description="Helical" evidence="2">
    <location>
        <begin position="21"/>
        <end position="42"/>
    </location>
</feature>
<feature type="transmembrane region" description="Helical" evidence="2">
    <location>
        <begin position="62"/>
        <end position="86"/>
    </location>
</feature>
<feature type="compositionally biased region" description="Basic and acidic residues" evidence="1">
    <location>
        <begin position="177"/>
        <end position="189"/>
    </location>
</feature>
<feature type="transmembrane region" description="Helical" evidence="2">
    <location>
        <begin position="138"/>
        <end position="159"/>
    </location>
</feature>
<evidence type="ECO:0000256" key="1">
    <source>
        <dbReference type="SAM" id="MobiDB-lite"/>
    </source>
</evidence>
<feature type="region of interest" description="Disordered" evidence="1">
    <location>
        <begin position="166"/>
        <end position="189"/>
    </location>
</feature>
<dbReference type="EMBL" id="PHNJ01000010">
    <property type="protein sequence ID" value="TYL37402.1"/>
    <property type="molecule type" value="Genomic_DNA"/>
</dbReference>
<evidence type="ECO:0000256" key="2">
    <source>
        <dbReference type="SAM" id="Phobius"/>
    </source>
</evidence>
<keyword evidence="2" id="KW-0472">Membrane</keyword>